<organism evidence="1 2">
    <name type="scientific">Escherichia phage EcS1</name>
    <dbReference type="NCBI Taxonomy" id="2083276"/>
    <lineage>
        <taxon>Viruses</taxon>
        <taxon>Duplodnaviria</taxon>
        <taxon>Heunggongvirae</taxon>
        <taxon>Uroviricota</taxon>
        <taxon>Caudoviricetes</taxon>
        <taxon>Pantevenvirales</taxon>
        <taxon>Straboviridae</taxon>
        <taxon>Tevenvirinae</taxon>
        <taxon>Kagamiyamavirus</taxon>
        <taxon>Kagamiyamavirus ecs1</taxon>
    </lineage>
</organism>
<dbReference type="Proteomes" id="UP000250157">
    <property type="component" value="Segment"/>
</dbReference>
<sequence length="145" mass="17222">MFHLKHTYVLTDDGYHALMVSISPLDRRLAKDLRNNPFEVIKRDTRKDADDEDVSNRVLKIKLYTKDGSYEWSYCAILDSLRRHFMLISDRALYEWPEKHWVDPDVAKAQPKKPVIEVNGTINIYVEDEASRLWAIERLNEIRFK</sequence>
<keyword evidence="2" id="KW-1185">Reference proteome</keyword>
<accession>A0A2Z5ZBV1</accession>
<protein>
    <submittedName>
        <fullName evidence="1">Uncharacterized protein</fullName>
    </submittedName>
</protein>
<evidence type="ECO:0000313" key="2">
    <source>
        <dbReference type="Proteomes" id="UP000250157"/>
    </source>
</evidence>
<evidence type="ECO:0000313" key="1">
    <source>
        <dbReference type="EMBL" id="BBC78058.1"/>
    </source>
</evidence>
<reference evidence="1 2" key="1">
    <citation type="submission" date="2018-02" db="EMBL/GenBank/DDBJ databases">
        <title>Full genome sequencing of a novel polyvalent bacteriophage as one of T4-Family member.</title>
        <authorList>
            <person name="Kawasaki T."/>
            <person name="Saad A.M."/>
            <person name="Yamada T."/>
        </authorList>
    </citation>
    <scope>NUCLEOTIDE SEQUENCE [LARGE SCALE GENOMIC DNA]</scope>
    <source>
        <strain evidence="1 2">EcS1</strain>
    </source>
</reference>
<dbReference type="RefSeq" id="YP_010090705.1">
    <property type="nucleotide sequence ID" value="NC_055721.1"/>
</dbReference>
<proteinExistence type="predicted"/>
<dbReference type="KEGG" id="vg:65108197"/>
<dbReference type="GeneID" id="65108197"/>
<dbReference type="EMBL" id="LC371242">
    <property type="protein sequence ID" value="BBC78058.1"/>
    <property type="molecule type" value="Genomic_DNA"/>
</dbReference>
<name>A0A2Z5ZBV1_9CAUD</name>